<reference evidence="1" key="2">
    <citation type="journal article" date="2016" name="J. Proteome Res.">
        <title>Screening and Functional Analyses of Nilaparvata lugens Salivary Proteome.</title>
        <authorList>
            <person name="Huang H.J."/>
            <person name="Liu C.W."/>
            <person name="Huang X.H."/>
            <person name="Zhou X."/>
            <person name="Zhuo J.C."/>
            <person name="Zhang C.X."/>
            <person name="Bao Y.Y."/>
        </authorList>
    </citation>
    <scope>NUCLEOTIDE SEQUENCE</scope>
</reference>
<dbReference type="AlphaFoldDB" id="A0A191UR84"/>
<accession>A0A191UR84</accession>
<evidence type="ECO:0000313" key="1">
    <source>
        <dbReference type="EMBL" id="ANJ04681.1"/>
    </source>
</evidence>
<sequence>MSGLNNVIQDSSTVEVEMQLKSALNAAGCSKDAVDLLKFSAGKACIAVFQASVSYQQFILNIIYAVEKMKVYTDYSCFLGKSSYIRELKCYLDNLNKNMIINEVPSFFSQVKSLVDEVNKIVDLYKDSYKNCLDEQTSLTYEIGTEQYSSLESLVQSHCPAGTSVEKLRNNQN</sequence>
<name>A0A191UR84_NILLU</name>
<dbReference type="EMBL" id="KU365965">
    <property type="protein sequence ID" value="ANJ04681.1"/>
    <property type="molecule type" value="mRNA"/>
</dbReference>
<protein>
    <submittedName>
        <fullName evidence="1">Salivap-6</fullName>
    </submittedName>
</protein>
<dbReference type="OrthoDB" id="10341806at2759"/>
<organism evidence="1">
    <name type="scientific">Nilaparvata lugens</name>
    <name type="common">Brown planthopper</name>
    <dbReference type="NCBI Taxonomy" id="108931"/>
    <lineage>
        <taxon>Eukaryota</taxon>
        <taxon>Metazoa</taxon>
        <taxon>Ecdysozoa</taxon>
        <taxon>Arthropoda</taxon>
        <taxon>Hexapoda</taxon>
        <taxon>Insecta</taxon>
        <taxon>Pterygota</taxon>
        <taxon>Neoptera</taxon>
        <taxon>Paraneoptera</taxon>
        <taxon>Hemiptera</taxon>
        <taxon>Auchenorrhyncha</taxon>
        <taxon>Fulgoroidea</taxon>
        <taxon>Delphacidae</taxon>
        <taxon>Delphacinae</taxon>
        <taxon>Nilaparvata</taxon>
    </lineage>
</organism>
<reference evidence="1" key="1">
    <citation type="submission" date="2015-12" db="EMBL/GenBank/DDBJ databases">
        <authorList>
            <person name="Shamseldin A."/>
            <person name="Moawad H."/>
            <person name="Abd El-Rahim W.M."/>
            <person name="Sadowsky M.J."/>
        </authorList>
    </citation>
    <scope>NUCLEOTIDE SEQUENCE</scope>
</reference>
<proteinExistence type="evidence at transcript level"/>